<evidence type="ECO:0000256" key="1">
    <source>
        <dbReference type="ARBA" id="ARBA00006484"/>
    </source>
</evidence>
<comment type="caution">
    <text evidence="3">The sequence shown here is derived from an EMBL/GenBank/DDBJ whole genome shotgun (WGS) entry which is preliminary data.</text>
</comment>
<keyword evidence="4" id="KW-1185">Reference proteome</keyword>
<dbReference type="PRINTS" id="PR00080">
    <property type="entry name" value="SDRFAMILY"/>
</dbReference>
<dbReference type="Proteomes" id="UP001597299">
    <property type="component" value="Unassembled WGS sequence"/>
</dbReference>
<dbReference type="PANTHER" id="PTHR43639:SF1">
    <property type="entry name" value="SHORT-CHAIN DEHYDROGENASE_REDUCTASE FAMILY PROTEIN"/>
    <property type="match status" value="1"/>
</dbReference>
<comment type="similarity">
    <text evidence="1">Belongs to the short-chain dehydrogenases/reductases (SDR) family.</text>
</comment>
<dbReference type="PRINTS" id="PR00081">
    <property type="entry name" value="GDHRDH"/>
</dbReference>
<reference evidence="4" key="1">
    <citation type="journal article" date="2019" name="Int. J. Syst. Evol. Microbiol.">
        <title>The Global Catalogue of Microorganisms (GCM) 10K type strain sequencing project: providing services to taxonomists for standard genome sequencing and annotation.</title>
        <authorList>
            <consortium name="The Broad Institute Genomics Platform"/>
            <consortium name="The Broad Institute Genome Sequencing Center for Infectious Disease"/>
            <person name="Wu L."/>
            <person name="Ma J."/>
        </authorList>
    </citation>
    <scope>NUCLEOTIDE SEQUENCE [LARGE SCALE GENOMIC DNA]</scope>
    <source>
        <strain evidence="4">CCM 7435</strain>
    </source>
</reference>
<dbReference type="GO" id="GO:0016491">
    <property type="term" value="F:oxidoreductase activity"/>
    <property type="evidence" value="ECO:0007669"/>
    <property type="project" value="UniProtKB-KW"/>
</dbReference>
<keyword evidence="2 3" id="KW-0560">Oxidoreductase</keyword>
<sequence>MLMELLGKRALVNGGSRGIGAAIAIALAENGADVAFTYQRSADRAATVVGSIEEKGRRGLAIHADSADPEAIRRAVTETVDTLGGLDILVNSAGIGTAGMTTDLALADLQAMLDVNVRAPVLFAQAAIPHLTSGGRIISIGSALAERVPFPGVTAYAMSKSALLSFTRGLSRELGPHGITVNLVLPGSTDTEMNPANGENADYQRSLTSLGRFGEPREVANAVTFLVGPAASLITGAVLNVDAGFNA</sequence>
<evidence type="ECO:0000313" key="3">
    <source>
        <dbReference type="EMBL" id="MFD2143644.1"/>
    </source>
</evidence>
<gene>
    <name evidence="3" type="ORF">ACFSNC_24955</name>
</gene>
<dbReference type="Gene3D" id="3.40.50.720">
    <property type="entry name" value="NAD(P)-binding Rossmann-like Domain"/>
    <property type="match status" value="1"/>
</dbReference>
<dbReference type="InterPro" id="IPR020904">
    <property type="entry name" value="Sc_DH/Rdtase_CS"/>
</dbReference>
<dbReference type="Pfam" id="PF13561">
    <property type="entry name" value="adh_short_C2"/>
    <property type="match status" value="1"/>
</dbReference>
<dbReference type="SUPFAM" id="SSF51735">
    <property type="entry name" value="NAD(P)-binding Rossmann-fold domains"/>
    <property type="match status" value="1"/>
</dbReference>
<dbReference type="PROSITE" id="PS00061">
    <property type="entry name" value="ADH_SHORT"/>
    <property type="match status" value="1"/>
</dbReference>
<dbReference type="PANTHER" id="PTHR43639">
    <property type="entry name" value="OXIDOREDUCTASE, SHORT-CHAIN DEHYDROGENASE/REDUCTASE FAMILY (AFU_ORTHOLOGUE AFUA_5G02870)"/>
    <property type="match status" value="1"/>
</dbReference>
<dbReference type="CDD" id="cd05233">
    <property type="entry name" value="SDR_c"/>
    <property type="match status" value="1"/>
</dbReference>
<dbReference type="InterPro" id="IPR036291">
    <property type="entry name" value="NAD(P)-bd_dom_sf"/>
</dbReference>
<evidence type="ECO:0000256" key="2">
    <source>
        <dbReference type="ARBA" id="ARBA00023002"/>
    </source>
</evidence>
<name>A0ABW4Z569_9HYPH</name>
<proteinExistence type="inferred from homology"/>
<dbReference type="EMBL" id="JBHUHD010000004">
    <property type="protein sequence ID" value="MFD2143644.1"/>
    <property type="molecule type" value="Genomic_DNA"/>
</dbReference>
<organism evidence="3 4">
    <name type="scientific">Ancylobacter oerskovii</name>
    <dbReference type="NCBI Taxonomy" id="459519"/>
    <lineage>
        <taxon>Bacteria</taxon>
        <taxon>Pseudomonadati</taxon>
        <taxon>Pseudomonadota</taxon>
        <taxon>Alphaproteobacteria</taxon>
        <taxon>Hyphomicrobiales</taxon>
        <taxon>Xanthobacteraceae</taxon>
        <taxon>Ancylobacter</taxon>
    </lineage>
</organism>
<accession>A0ABW4Z569</accession>
<evidence type="ECO:0000313" key="4">
    <source>
        <dbReference type="Proteomes" id="UP001597299"/>
    </source>
</evidence>
<dbReference type="InterPro" id="IPR002347">
    <property type="entry name" value="SDR_fam"/>
</dbReference>
<dbReference type="EC" id="1.1.1.-" evidence="3"/>
<dbReference type="RefSeq" id="WP_213351208.1">
    <property type="nucleotide sequence ID" value="NZ_JAHBGB010000005.1"/>
</dbReference>
<protein>
    <submittedName>
        <fullName evidence="3">SDR family NAD(P)-dependent oxidoreductase</fullName>
        <ecNumber evidence="3">1.1.1.-</ecNumber>
    </submittedName>
</protein>